<accession>A0A1G7X955</accession>
<protein>
    <recommendedName>
        <fullName evidence="4">Molecular chaperone</fullName>
    </recommendedName>
</protein>
<name>A0A1G7X955_9PSED</name>
<evidence type="ECO:0000313" key="3">
    <source>
        <dbReference type="Proteomes" id="UP000182894"/>
    </source>
</evidence>
<evidence type="ECO:0000313" key="2">
    <source>
        <dbReference type="EMBL" id="SDG80674.1"/>
    </source>
</evidence>
<reference evidence="3" key="1">
    <citation type="submission" date="2016-10" db="EMBL/GenBank/DDBJ databases">
        <authorList>
            <person name="Varghese N."/>
            <person name="Submissions S."/>
        </authorList>
    </citation>
    <scope>NUCLEOTIDE SEQUENCE [LARGE SCALE GENOMIC DNA]</scope>
    <source>
        <strain evidence="3">ATCC 700689</strain>
    </source>
</reference>
<feature type="region of interest" description="Disordered" evidence="1">
    <location>
        <begin position="580"/>
        <end position="600"/>
    </location>
</feature>
<gene>
    <name evidence="2" type="ORF">SAMN05216605_103207</name>
</gene>
<keyword evidence="3" id="KW-1185">Reference proteome</keyword>
<evidence type="ECO:0008006" key="4">
    <source>
        <dbReference type="Google" id="ProtNLM"/>
    </source>
</evidence>
<sequence length="600" mass="66658">MGFACHMSNLSLPLLLRAPVPTQSSLSFCDATPRDLKRWISTLPKANLGEMARQLYQGLGELNQLLTPSENRLQLLELLRPEVSFVCKHLERHFLNQSVVLEERPRKVANLCQALQNHLAIGYKQIIARVAPRLTRDRTTLLTTALQRALHCLNGPLIRANQLYCPVQDGLWLELHQIYQIARQHQLHNIPVADSQAHHTRTLTVEQTYLVALLMGCSRCNQMRQHNIGKLADALDAWSAMVTLQQPLDDTSLYAIAPSTDTAPRYTSLYAEDQRANLLGINPRALSAALHRYIELPIEQRSQSYLHVPPGLSIDVLQHLAAAWGDVSERAFQRTPGQGTLTVCVGMSALHYFVGGQKCFSDLLLVPAVTVSKVAEYTLQPLEPTRHDPWAQAMDVQRSGSSSNMLPFEEIEYQGSESEATAASDAQNSFPTYALHIVNHSPGGYCLAWPKDVPDQLQAGEMIGIQDHGHGWSIAVVRWVRQVRSGGTQMGVELIAPFAQACGLQLLRAEQSSQYLRALLLPEVRAIDVPATVIAPRLPFEDGSKVMINTSGDERRASLSNRRATTGSYNQFEYEVLEGPKKSAPQAGPEQEFDSLWTVL</sequence>
<evidence type="ECO:0000256" key="1">
    <source>
        <dbReference type="SAM" id="MobiDB-lite"/>
    </source>
</evidence>
<dbReference type="AlphaFoldDB" id="A0A1G7X955"/>
<dbReference type="Proteomes" id="UP000182894">
    <property type="component" value="Unassembled WGS sequence"/>
</dbReference>
<dbReference type="EMBL" id="FNCO01000003">
    <property type="protein sequence ID" value="SDG80674.1"/>
    <property type="molecule type" value="Genomic_DNA"/>
</dbReference>
<dbReference type="STRING" id="89065.SAMN05216605_103207"/>
<organism evidence="2 3">
    <name type="scientific">Pseudomonas abietaniphila</name>
    <dbReference type="NCBI Taxonomy" id="89065"/>
    <lineage>
        <taxon>Bacteria</taxon>
        <taxon>Pseudomonadati</taxon>
        <taxon>Pseudomonadota</taxon>
        <taxon>Gammaproteobacteria</taxon>
        <taxon>Pseudomonadales</taxon>
        <taxon>Pseudomonadaceae</taxon>
        <taxon>Pseudomonas</taxon>
    </lineage>
</organism>
<proteinExistence type="predicted"/>